<sequence>MSVNLSVVNDFGLVFTGKPIRIQIMRVVPNSEPIAGQLLWICVGVRRGESHLCQVVELHVLRARIPFRHIPVCSTTGFRGRLGQYMVLPYTVAKIRIL</sequence>
<dbReference type="EMBL" id="FSRU01000002">
    <property type="protein sequence ID" value="SIO59349.1"/>
    <property type="molecule type" value="Genomic_DNA"/>
</dbReference>
<accession>A0A1N6KS25</accession>
<dbReference type="Proteomes" id="UP000185151">
    <property type="component" value="Unassembled WGS sequence"/>
</dbReference>
<keyword evidence="2" id="KW-1185">Reference proteome</keyword>
<dbReference type="AlphaFoldDB" id="A0A1N6KS25"/>
<organism evidence="1 2">
    <name type="scientific">Paraburkholderia phenazinium</name>
    <dbReference type="NCBI Taxonomy" id="60549"/>
    <lineage>
        <taxon>Bacteria</taxon>
        <taxon>Pseudomonadati</taxon>
        <taxon>Pseudomonadota</taxon>
        <taxon>Betaproteobacteria</taxon>
        <taxon>Burkholderiales</taxon>
        <taxon>Burkholderiaceae</taxon>
        <taxon>Paraburkholderia</taxon>
    </lineage>
</organism>
<reference evidence="1 2" key="1">
    <citation type="submission" date="2016-11" db="EMBL/GenBank/DDBJ databases">
        <authorList>
            <person name="Jaros S."/>
            <person name="Januszkiewicz K."/>
            <person name="Wedrychowicz H."/>
        </authorList>
    </citation>
    <scope>NUCLEOTIDE SEQUENCE [LARGE SCALE GENOMIC DNA]</scope>
    <source>
        <strain evidence="1 2">GAS95</strain>
    </source>
</reference>
<gene>
    <name evidence="1" type="ORF">SAMN05444165_4485</name>
</gene>
<evidence type="ECO:0000313" key="2">
    <source>
        <dbReference type="Proteomes" id="UP000185151"/>
    </source>
</evidence>
<proteinExistence type="predicted"/>
<protein>
    <submittedName>
        <fullName evidence="1">Uncharacterized protein</fullName>
    </submittedName>
</protein>
<evidence type="ECO:0000313" key="1">
    <source>
        <dbReference type="EMBL" id="SIO59349.1"/>
    </source>
</evidence>
<name>A0A1N6KS25_9BURK</name>